<dbReference type="Gene3D" id="3.20.20.30">
    <property type="entry name" value="Luciferase-like domain"/>
    <property type="match status" value="1"/>
</dbReference>
<comment type="caution">
    <text evidence="5">The sequence shown here is derived from an EMBL/GenBank/DDBJ whole genome shotgun (WGS) entry which is preliminary data.</text>
</comment>
<proteinExistence type="predicted"/>
<dbReference type="RefSeq" id="WP_170196074.1">
    <property type="nucleotide sequence ID" value="NZ_JABBNB010000024.1"/>
</dbReference>
<organism evidence="5 6">
    <name type="scientific">Gordonia asplenii</name>
    <dbReference type="NCBI Taxonomy" id="2725283"/>
    <lineage>
        <taxon>Bacteria</taxon>
        <taxon>Bacillati</taxon>
        <taxon>Actinomycetota</taxon>
        <taxon>Actinomycetes</taxon>
        <taxon>Mycobacteriales</taxon>
        <taxon>Gordoniaceae</taxon>
        <taxon>Gordonia</taxon>
    </lineage>
</organism>
<dbReference type="GO" id="GO:0005829">
    <property type="term" value="C:cytosol"/>
    <property type="evidence" value="ECO:0007669"/>
    <property type="project" value="TreeGrafter"/>
</dbReference>
<dbReference type="InterPro" id="IPR050766">
    <property type="entry name" value="Bact_Lucif_Oxidored"/>
</dbReference>
<feature type="domain" description="Luciferase-like" evidence="4">
    <location>
        <begin position="1"/>
        <end position="325"/>
    </location>
</feature>
<feature type="compositionally biased region" description="Basic and acidic residues" evidence="3">
    <location>
        <begin position="372"/>
        <end position="389"/>
    </location>
</feature>
<evidence type="ECO:0000259" key="4">
    <source>
        <dbReference type="Pfam" id="PF00296"/>
    </source>
</evidence>
<sequence length="389" mass="43601">MRFILMSEAATNPGTTQHRRYKDMIEEAVFAEEMGFYGWGTSEHHFFNDLCVTPSPECLFTAVAMRTNNLRLRHMSRLTSVIHPILVAEQLATVDLLSDGRVELTTARGNTLLQLDAFGVSLEDTRERSEEALDLIVRALSDDTFSHDGKWWGQIPERRLSPKSLQAPHPPLYKIVQSAESSADARRNGLGMITSDAYLGWEVLEANIAAYLDVDESEVRPVGRYAVKSAASSVMSVRCASTNDKALELAQEDLLRFAGMIINDVYVQLAERSPEQYGEFSRIGQLRKHVDDAEWLRNCGPTILVGDPDYCIEQIQRTQDIGADEMVLRIEGGTHNERMETIENLGRYVFPYFTNPAGVVRSGPVGMLPGDPRQRPSYLKDDAKEEKAS</sequence>
<gene>
    <name evidence="5" type="ORF">HH308_20340</name>
</gene>
<dbReference type="Pfam" id="PF00296">
    <property type="entry name" value="Bac_luciferase"/>
    <property type="match status" value="1"/>
</dbReference>
<evidence type="ECO:0000313" key="5">
    <source>
        <dbReference type="EMBL" id="NMO03569.1"/>
    </source>
</evidence>
<dbReference type="AlphaFoldDB" id="A0A848KYW1"/>
<feature type="region of interest" description="Disordered" evidence="3">
    <location>
        <begin position="363"/>
        <end position="389"/>
    </location>
</feature>
<protein>
    <submittedName>
        <fullName evidence="5">LLM class flavin-dependent oxidoreductase</fullName>
    </submittedName>
</protein>
<dbReference type="PANTHER" id="PTHR30137">
    <property type="entry name" value="LUCIFERASE-LIKE MONOOXYGENASE"/>
    <property type="match status" value="1"/>
</dbReference>
<dbReference type="GO" id="GO:0016705">
    <property type="term" value="F:oxidoreductase activity, acting on paired donors, with incorporation or reduction of molecular oxygen"/>
    <property type="evidence" value="ECO:0007669"/>
    <property type="project" value="InterPro"/>
</dbReference>
<evidence type="ECO:0000256" key="2">
    <source>
        <dbReference type="ARBA" id="ARBA00023033"/>
    </source>
</evidence>
<dbReference type="InterPro" id="IPR036661">
    <property type="entry name" value="Luciferase-like_sf"/>
</dbReference>
<name>A0A848KYW1_9ACTN</name>
<evidence type="ECO:0000256" key="3">
    <source>
        <dbReference type="SAM" id="MobiDB-lite"/>
    </source>
</evidence>
<dbReference type="InterPro" id="IPR011251">
    <property type="entry name" value="Luciferase-like_dom"/>
</dbReference>
<keyword evidence="6" id="KW-1185">Reference proteome</keyword>
<dbReference type="EMBL" id="JABBNB010000024">
    <property type="protein sequence ID" value="NMO03569.1"/>
    <property type="molecule type" value="Genomic_DNA"/>
</dbReference>
<accession>A0A848KYW1</accession>
<reference evidence="5 6" key="1">
    <citation type="submission" date="2020-04" db="EMBL/GenBank/DDBJ databases">
        <title>Gordonia sp. nov. TBRC 11910.</title>
        <authorList>
            <person name="Suriyachadkun C."/>
        </authorList>
    </citation>
    <scope>NUCLEOTIDE SEQUENCE [LARGE SCALE GENOMIC DNA]</scope>
    <source>
        <strain evidence="5 6">TBRC 11910</strain>
    </source>
</reference>
<evidence type="ECO:0000256" key="1">
    <source>
        <dbReference type="ARBA" id="ARBA00023002"/>
    </source>
</evidence>
<evidence type="ECO:0000313" key="6">
    <source>
        <dbReference type="Proteomes" id="UP000550729"/>
    </source>
</evidence>
<dbReference type="GO" id="GO:0004497">
    <property type="term" value="F:monooxygenase activity"/>
    <property type="evidence" value="ECO:0007669"/>
    <property type="project" value="UniProtKB-KW"/>
</dbReference>
<dbReference type="Proteomes" id="UP000550729">
    <property type="component" value="Unassembled WGS sequence"/>
</dbReference>
<keyword evidence="1" id="KW-0560">Oxidoreductase</keyword>
<keyword evidence="2" id="KW-0503">Monooxygenase</keyword>
<dbReference type="SUPFAM" id="SSF51679">
    <property type="entry name" value="Bacterial luciferase-like"/>
    <property type="match status" value="1"/>
</dbReference>
<dbReference type="PANTHER" id="PTHR30137:SF8">
    <property type="entry name" value="BLR5498 PROTEIN"/>
    <property type="match status" value="1"/>
</dbReference>